<dbReference type="PANTHER" id="PTHR39962:SF1">
    <property type="entry name" value="LPXI FAMILY PROTEIN"/>
    <property type="match status" value="1"/>
</dbReference>
<feature type="domain" description="LpxI C-terminal" evidence="1">
    <location>
        <begin position="141"/>
        <end position="278"/>
    </location>
</feature>
<evidence type="ECO:0000259" key="1">
    <source>
        <dbReference type="Pfam" id="PF06230"/>
    </source>
</evidence>
<dbReference type="InterPro" id="IPR010415">
    <property type="entry name" value="LpxI_C"/>
</dbReference>
<gene>
    <name evidence="3" type="primary">lpxI</name>
    <name evidence="3" type="ORF">NK718_06745</name>
</gene>
<protein>
    <submittedName>
        <fullName evidence="3">UDP-2,3-diacylglucosamine diphosphatase LpxI</fullName>
        <ecNumber evidence="3">3.6.1.54</ecNumber>
    </submittedName>
</protein>
<comment type="caution">
    <text evidence="3">The sequence shown here is derived from an EMBL/GenBank/DDBJ whole genome shotgun (WGS) entry which is preliminary data.</text>
</comment>
<dbReference type="EMBL" id="JANCLU010000005">
    <property type="protein sequence ID" value="MCP8938207.1"/>
    <property type="molecule type" value="Genomic_DNA"/>
</dbReference>
<feature type="domain" description="LpxI N-terminal" evidence="2">
    <location>
        <begin position="9"/>
        <end position="138"/>
    </location>
</feature>
<evidence type="ECO:0000313" key="3">
    <source>
        <dbReference type="EMBL" id="MCP8938207.1"/>
    </source>
</evidence>
<dbReference type="Pfam" id="PF06230">
    <property type="entry name" value="LpxI_C"/>
    <property type="match status" value="1"/>
</dbReference>
<dbReference type="Gene3D" id="3.40.140.80">
    <property type="match status" value="1"/>
</dbReference>
<evidence type="ECO:0000259" key="2">
    <source>
        <dbReference type="Pfam" id="PF17930"/>
    </source>
</evidence>
<dbReference type="Proteomes" id="UP001205890">
    <property type="component" value="Unassembled WGS sequence"/>
</dbReference>
<keyword evidence="4" id="KW-1185">Reference proteome</keyword>
<dbReference type="Pfam" id="PF17930">
    <property type="entry name" value="LpxI_N"/>
    <property type="match status" value="1"/>
</dbReference>
<dbReference type="RefSeq" id="WP_254739909.1">
    <property type="nucleotide sequence ID" value="NZ_JANCLU010000005.1"/>
</dbReference>
<dbReference type="InterPro" id="IPR041255">
    <property type="entry name" value="LpxI_N"/>
</dbReference>
<keyword evidence="3" id="KW-0378">Hydrolase</keyword>
<sequence length="282" mass="29070">MLAADLPRRIAIIAGGGAFPLAVANAAAAQGCEVRVIGLRGFAERALRRFPTVWADMLDPGRVLAELRAIAPDAVVLAGNVTRPGPLAIRSVFSAFRNRDELGRILSAGDDRLLRGVVSLIEDAGFRVVGAQAVAPELLAPAGVLTRSAPDAAAEADIAKAVELLRSLGPFDVGQGAVLSGGRVLAVEGPEGTDAMLARVRQLQRRRRLRLDGSGGVLVKLPKPGQETRIDLPAVGPRTVDRARAAGLSGIAVAAGGVLLLDRPVLVRAADAAGLFLVGIPA</sequence>
<name>A0ABT1L9N3_9HYPH</name>
<proteinExistence type="predicted"/>
<evidence type="ECO:0000313" key="4">
    <source>
        <dbReference type="Proteomes" id="UP001205890"/>
    </source>
</evidence>
<dbReference type="InterPro" id="IPR043167">
    <property type="entry name" value="LpxI_C_sf"/>
</dbReference>
<accession>A0ABT1L9N3</accession>
<organism evidence="3 4">
    <name type="scientific">Alsobacter ponti</name>
    <dbReference type="NCBI Taxonomy" id="2962936"/>
    <lineage>
        <taxon>Bacteria</taxon>
        <taxon>Pseudomonadati</taxon>
        <taxon>Pseudomonadota</taxon>
        <taxon>Alphaproteobacteria</taxon>
        <taxon>Hyphomicrobiales</taxon>
        <taxon>Alsobacteraceae</taxon>
        <taxon>Alsobacter</taxon>
    </lineage>
</organism>
<reference evidence="3 4" key="1">
    <citation type="submission" date="2022-07" db="EMBL/GenBank/DDBJ databases">
        <authorList>
            <person name="Li W.-J."/>
            <person name="Deng Q.-Q."/>
        </authorList>
    </citation>
    <scope>NUCLEOTIDE SEQUENCE [LARGE SCALE GENOMIC DNA]</scope>
    <source>
        <strain evidence="3 4">SYSU M60028</strain>
    </source>
</reference>
<dbReference type="Gene3D" id="3.40.50.20">
    <property type="match status" value="1"/>
</dbReference>
<dbReference type="GO" id="GO:0016787">
    <property type="term" value="F:hydrolase activity"/>
    <property type="evidence" value="ECO:0007669"/>
    <property type="project" value="UniProtKB-KW"/>
</dbReference>
<dbReference type="EC" id="3.6.1.54" evidence="3"/>
<dbReference type="PANTHER" id="PTHR39962">
    <property type="entry name" value="BLL4848 PROTEIN"/>
    <property type="match status" value="1"/>
</dbReference>
<dbReference type="InterPro" id="IPR053174">
    <property type="entry name" value="LpxI"/>
</dbReference>